<reference evidence="2 3" key="1">
    <citation type="submission" date="2023-10" db="EMBL/GenBank/DDBJ databases">
        <title>Chromosome-scale genome assembly provides insights into flower coloration mechanisms of Canna indica.</title>
        <authorList>
            <person name="Li C."/>
        </authorList>
    </citation>
    <scope>NUCLEOTIDE SEQUENCE [LARGE SCALE GENOMIC DNA]</scope>
    <source>
        <tissue evidence="2">Flower</tissue>
    </source>
</reference>
<gene>
    <name evidence="2" type="ORF">Cni_G06763</name>
</gene>
<dbReference type="SUPFAM" id="SSF56672">
    <property type="entry name" value="DNA/RNA polymerases"/>
    <property type="match status" value="1"/>
</dbReference>
<sequence length="179" mass="20863">MNQFRPISLCNILYKIASKVLTNSLKRILLDIISDFHSAFVPGRVITDNIIVAHEITHHLHNKRQGRRGSFALKLDMSKAYDRVEWQCLLAIMRKIGLEGVFLNWFWNCISTVVLVNGKQGKRFLPSKGLRQDEASMMWKGLIRELFHPYEQNKILSIPLSARRPPDENIWMFEKHGHL</sequence>
<accession>A0AAQ3JZ61</accession>
<organism evidence="2 3">
    <name type="scientific">Canna indica</name>
    <name type="common">Indian-shot</name>
    <dbReference type="NCBI Taxonomy" id="4628"/>
    <lineage>
        <taxon>Eukaryota</taxon>
        <taxon>Viridiplantae</taxon>
        <taxon>Streptophyta</taxon>
        <taxon>Embryophyta</taxon>
        <taxon>Tracheophyta</taxon>
        <taxon>Spermatophyta</taxon>
        <taxon>Magnoliopsida</taxon>
        <taxon>Liliopsida</taxon>
        <taxon>Zingiberales</taxon>
        <taxon>Cannaceae</taxon>
        <taxon>Canna</taxon>
    </lineage>
</organism>
<dbReference type="PANTHER" id="PTHR46890">
    <property type="entry name" value="NON-LTR RETROLELEMENT REVERSE TRANSCRIPTASE-LIKE PROTEIN-RELATED"/>
    <property type="match status" value="1"/>
</dbReference>
<dbReference type="InterPro" id="IPR043502">
    <property type="entry name" value="DNA/RNA_pol_sf"/>
</dbReference>
<dbReference type="InterPro" id="IPR052343">
    <property type="entry name" value="Retrotransposon-Effector_Assoc"/>
</dbReference>
<dbReference type="Pfam" id="PF00078">
    <property type="entry name" value="RVT_1"/>
    <property type="match status" value="1"/>
</dbReference>
<protein>
    <recommendedName>
        <fullName evidence="1">Reverse transcriptase domain-containing protein</fullName>
    </recommendedName>
</protein>
<evidence type="ECO:0000313" key="3">
    <source>
        <dbReference type="Proteomes" id="UP001327560"/>
    </source>
</evidence>
<dbReference type="PANTHER" id="PTHR46890:SF48">
    <property type="entry name" value="RNA-DIRECTED DNA POLYMERASE"/>
    <property type="match status" value="1"/>
</dbReference>
<dbReference type="EMBL" id="CP136891">
    <property type="protein sequence ID" value="WOK98053.1"/>
    <property type="molecule type" value="Genomic_DNA"/>
</dbReference>
<dbReference type="Proteomes" id="UP001327560">
    <property type="component" value="Chromosome 2"/>
</dbReference>
<dbReference type="AlphaFoldDB" id="A0AAQ3JZ61"/>
<evidence type="ECO:0000259" key="1">
    <source>
        <dbReference type="Pfam" id="PF00078"/>
    </source>
</evidence>
<dbReference type="InterPro" id="IPR000477">
    <property type="entry name" value="RT_dom"/>
</dbReference>
<proteinExistence type="predicted"/>
<name>A0AAQ3JZ61_9LILI</name>
<evidence type="ECO:0000313" key="2">
    <source>
        <dbReference type="EMBL" id="WOK98053.1"/>
    </source>
</evidence>
<keyword evidence="3" id="KW-1185">Reference proteome</keyword>
<feature type="domain" description="Reverse transcriptase" evidence="1">
    <location>
        <begin position="2"/>
        <end position="150"/>
    </location>
</feature>